<dbReference type="EMBL" id="CAIT01000006">
    <property type="protein sequence ID" value="CCH52923.1"/>
    <property type="molecule type" value="Genomic_DNA"/>
</dbReference>
<proteinExistence type="predicted"/>
<dbReference type="Proteomes" id="UP000009309">
    <property type="component" value="Unassembled WGS sequence"/>
</dbReference>
<evidence type="ECO:0000313" key="1">
    <source>
        <dbReference type="EMBL" id="CCH52923.1"/>
    </source>
</evidence>
<reference evidence="1 2" key="1">
    <citation type="journal article" date="2012" name="J. Bacteriol.">
        <title>Genome Sequence of the Filamentous Bacterium Fibrisoma limi BUZ 3T.</title>
        <authorList>
            <person name="Filippini M."/>
            <person name="Qi W."/>
            <person name="Jaenicke S."/>
            <person name="Goesmann A."/>
            <person name="Smits T.H."/>
            <person name="Bagheri H.C."/>
        </authorList>
    </citation>
    <scope>NUCLEOTIDE SEQUENCE [LARGE SCALE GENOMIC DNA]</scope>
    <source>
        <strain evidence="2">BUZ 3T</strain>
    </source>
</reference>
<protein>
    <submittedName>
        <fullName evidence="1">Uncharacterized protein</fullName>
    </submittedName>
</protein>
<dbReference type="Pfam" id="PF19452">
    <property type="entry name" value="DUF5990"/>
    <property type="match status" value="1"/>
</dbReference>
<dbReference type="eggNOG" id="ENOG5032TGT">
    <property type="taxonomic scope" value="Bacteria"/>
</dbReference>
<name>I2GG98_9BACT</name>
<dbReference type="InterPro" id="IPR046032">
    <property type="entry name" value="DUF5990"/>
</dbReference>
<dbReference type="OrthoDB" id="8796340at2"/>
<organism evidence="1 2">
    <name type="scientific">Fibrisoma limi BUZ 3</name>
    <dbReference type="NCBI Taxonomy" id="1185876"/>
    <lineage>
        <taxon>Bacteria</taxon>
        <taxon>Pseudomonadati</taxon>
        <taxon>Bacteroidota</taxon>
        <taxon>Cytophagia</taxon>
        <taxon>Cytophagales</taxon>
        <taxon>Spirosomataceae</taxon>
        <taxon>Fibrisoma</taxon>
    </lineage>
</organism>
<keyword evidence="2" id="KW-1185">Reference proteome</keyword>
<gene>
    <name evidence="1" type="ORF">BN8_01967</name>
</gene>
<dbReference type="AlphaFoldDB" id="I2GG98"/>
<sequence>MSEYTLTIRIILEKPAVGLLYGVQKGSGNSYETLHKQLADSGDLVFDLSLSVKANKDGRLVLHGPIVQGSSTDRFLYLDMGSYAGQTNAPASGRLKIPLPEITDQVAQTVRDGSVLLTTIAGTKDKDGSPTTGTVKPFGGWSLMKA</sequence>
<evidence type="ECO:0000313" key="2">
    <source>
        <dbReference type="Proteomes" id="UP000009309"/>
    </source>
</evidence>
<accession>I2GG98</accession>
<dbReference type="RefSeq" id="WP_009281507.1">
    <property type="nucleotide sequence ID" value="NZ_CAIT01000006.1"/>
</dbReference>
<comment type="caution">
    <text evidence="1">The sequence shown here is derived from an EMBL/GenBank/DDBJ whole genome shotgun (WGS) entry which is preliminary data.</text>
</comment>